<comment type="caution">
    <text evidence="2">The sequence shown here is derived from an EMBL/GenBank/DDBJ whole genome shotgun (WGS) entry which is preliminary data.</text>
</comment>
<evidence type="ECO:0008006" key="4">
    <source>
        <dbReference type="Google" id="ProtNLM"/>
    </source>
</evidence>
<dbReference type="Proteomes" id="UP000318126">
    <property type="component" value="Unassembled WGS sequence"/>
</dbReference>
<keyword evidence="1" id="KW-1133">Transmembrane helix</keyword>
<feature type="transmembrane region" description="Helical" evidence="1">
    <location>
        <begin position="23"/>
        <end position="47"/>
    </location>
</feature>
<organism evidence="2 3">
    <name type="scientific">Shewanella hanedai</name>
    <name type="common">Alteromonas hanedai</name>
    <dbReference type="NCBI Taxonomy" id="25"/>
    <lineage>
        <taxon>Bacteria</taxon>
        <taxon>Pseudomonadati</taxon>
        <taxon>Pseudomonadota</taxon>
        <taxon>Gammaproteobacteria</taxon>
        <taxon>Alteromonadales</taxon>
        <taxon>Shewanellaceae</taxon>
        <taxon>Shewanella</taxon>
    </lineage>
</organism>
<keyword evidence="3" id="KW-1185">Reference proteome</keyword>
<name>A0A553JPI1_SHEHA</name>
<sequence length="99" mass="10808">MVLANCKFRALFATKGFDISSRALAAIFGGYIVAATACGLLSLSLPLPKAESVLVAMMLSFLFYLAAALWSFSVRKNWQAWRDLLCISTLLYLIILVVG</sequence>
<proteinExistence type="predicted"/>
<reference evidence="3" key="1">
    <citation type="submission" date="2019-07" db="EMBL/GenBank/DDBJ databases">
        <title>Shewanella sp. YLB-08 draft genomic sequence.</title>
        <authorList>
            <person name="Yu L."/>
        </authorList>
    </citation>
    <scope>NUCLEOTIDE SEQUENCE [LARGE SCALE GENOMIC DNA]</scope>
    <source>
        <strain evidence="3">JCM 20706</strain>
    </source>
</reference>
<protein>
    <recommendedName>
        <fullName evidence="4">DUF3649 domain-containing protein</fullName>
    </recommendedName>
</protein>
<feature type="transmembrane region" description="Helical" evidence="1">
    <location>
        <begin position="53"/>
        <end position="73"/>
    </location>
</feature>
<dbReference type="AlphaFoldDB" id="A0A553JPI1"/>
<dbReference type="RefSeq" id="WP_144040237.1">
    <property type="nucleotide sequence ID" value="NZ_BMPL01000010.1"/>
</dbReference>
<evidence type="ECO:0000256" key="1">
    <source>
        <dbReference type="SAM" id="Phobius"/>
    </source>
</evidence>
<dbReference type="EMBL" id="VKGK01000011">
    <property type="protein sequence ID" value="TRY14353.1"/>
    <property type="molecule type" value="Genomic_DNA"/>
</dbReference>
<accession>A0A553JPI1</accession>
<keyword evidence="1" id="KW-0812">Transmembrane</keyword>
<gene>
    <name evidence="2" type="ORF">FN961_11040</name>
</gene>
<keyword evidence="1" id="KW-0472">Membrane</keyword>
<evidence type="ECO:0000313" key="3">
    <source>
        <dbReference type="Proteomes" id="UP000318126"/>
    </source>
</evidence>
<dbReference type="OrthoDB" id="6267486at2"/>
<evidence type="ECO:0000313" key="2">
    <source>
        <dbReference type="EMBL" id="TRY14353.1"/>
    </source>
</evidence>
<feature type="transmembrane region" description="Helical" evidence="1">
    <location>
        <begin position="80"/>
        <end position="98"/>
    </location>
</feature>